<dbReference type="GeneID" id="82148581"/>
<name>A0A4Z0V828_9BACT</name>
<evidence type="ECO:0000259" key="1">
    <source>
        <dbReference type="Pfam" id="PF08885"/>
    </source>
</evidence>
<feature type="domain" description="GSCFA" evidence="1">
    <location>
        <begin position="23"/>
        <end position="258"/>
    </location>
</feature>
<dbReference type="PROSITE" id="PS51257">
    <property type="entry name" value="PROKAR_LIPOPROTEIN"/>
    <property type="match status" value="1"/>
</dbReference>
<evidence type="ECO:0000313" key="3">
    <source>
        <dbReference type="Proteomes" id="UP000297635"/>
    </source>
</evidence>
<protein>
    <submittedName>
        <fullName evidence="2">GSCFA domain protein</fullName>
    </submittedName>
</protein>
<dbReference type="RefSeq" id="WP_135470219.1">
    <property type="nucleotide sequence ID" value="NZ_CASCNC010000018.1"/>
</dbReference>
<keyword evidence="3" id="KW-1185">Reference proteome</keyword>
<dbReference type="Proteomes" id="UP000297635">
    <property type="component" value="Unassembled WGS sequence"/>
</dbReference>
<dbReference type="AlphaFoldDB" id="A0A4Z0V828"/>
<comment type="caution">
    <text evidence="2">The sequence shown here is derived from an EMBL/GenBank/DDBJ whole genome shotgun (WGS) entry which is preliminary data.</text>
</comment>
<reference evidence="2 3" key="1">
    <citation type="submission" date="2019-02" db="EMBL/GenBank/DDBJ databases">
        <title>Isolation and identification of novel species under the genus Muribaculum.</title>
        <authorList>
            <person name="Miyake S."/>
            <person name="Ding Y."/>
            <person name="Low A."/>
            <person name="Soh M."/>
            <person name="Seedorf H."/>
        </authorList>
    </citation>
    <scope>NUCLEOTIDE SEQUENCE [LARGE SCALE GENOMIC DNA]</scope>
    <source>
        <strain evidence="2 3">TLL-A3</strain>
    </source>
</reference>
<dbReference type="InterPro" id="IPR014982">
    <property type="entry name" value="GSCFA"/>
</dbReference>
<dbReference type="EMBL" id="SJSA01000001">
    <property type="protein sequence ID" value="TGG39568.1"/>
    <property type="molecule type" value="Genomic_DNA"/>
</dbReference>
<organism evidence="2 3">
    <name type="scientific">Duncaniella freteri</name>
    <dbReference type="NCBI Taxonomy" id="2530391"/>
    <lineage>
        <taxon>Bacteria</taxon>
        <taxon>Pseudomonadati</taxon>
        <taxon>Bacteroidota</taxon>
        <taxon>Bacteroidia</taxon>
        <taxon>Bacteroidales</taxon>
        <taxon>Muribaculaceae</taxon>
        <taxon>Duncaniella</taxon>
    </lineage>
</organism>
<accession>A0A4Z0V828</accession>
<proteinExistence type="predicted"/>
<gene>
    <name evidence="2" type="ORF">EZ315_02175</name>
</gene>
<dbReference type="SUPFAM" id="SSF52266">
    <property type="entry name" value="SGNH hydrolase"/>
    <property type="match status" value="1"/>
</dbReference>
<dbReference type="Pfam" id="PF08885">
    <property type="entry name" value="GSCFA"/>
    <property type="match status" value="1"/>
</dbReference>
<evidence type="ECO:0000313" key="2">
    <source>
        <dbReference type="EMBL" id="TGG39568.1"/>
    </source>
</evidence>
<sequence>MIFRTEVSPEKGLEGLLSHGTPVVLVGSCFTDNIGACMRDDLFDVIVNPFGPIYNPSSVRRAVSSIVDGISISPGDLFPHEGRFHSHLFHSRYSGCDREAAAQAMTRQIHLAREALLHASSLIVTLGTTRVFRHRQQGMVVANCHRLPSSSFREETLSLDQCTDDLESLVSMVRTVNPDIHIIFTVSPLRYLGQGAHINSISKATLLLAIDSVVRTFPSTHYFPSFEIMMDDLRDYRFYADDMKHPTDQAVRYIYDIFSATYFSPSTRDLASQSRRLTRRLAHRPMGGTPADDTSQIIEEFTKAHPLLAPIIDRYISNGL</sequence>